<sequence>TKVPEMVNTKVDTQFVRNVCDACGGRIFLHLHEWTDHLRSKKHKIFVRLAAGRRKLSSLLHAREQQLKQQSLLTHDGSVNHNENVNQNEDVNQNENVRLTQDFPTNETVNQDKTDNFT</sequence>
<gene>
    <name evidence="2" type="primary">ORF29223</name>
</gene>
<dbReference type="AlphaFoldDB" id="A0A0B6YNN1"/>
<dbReference type="EMBL" id="HACG01010210">
    <property type="protein sequence ID" value="CEK57075.1"/>
    <property type="molecule type" value="Transcribed_RNA"/>
</dbReference>
<feature type="region of interest" description="Disordered" evidence="1">
    <location>
        <begin position="69"/>
        <end position="118"/>
    </location>
</feature>
<feature type="compositionally biased region" description="Low complexity" evidence="1">
    <location>
        <begin position="79"/>
        <end position="97"/>
    </location>
</feature>
<name>A0A0B6YNN1_9EUPU</name>
<accession>A0A0B6YNN1</accession>
<reference evidence="2" key="1">
    <citation type="submission" date="2014-12" db="EMBL/GenBank/DDBJ databases">
        <title>Insight into the proteome of Arion vulgaris.</title>
        <authorList>
            <person name="Aradska J."/>
            <person name="Bulat T."/>
            <person name="Smidak R."/>
            <person name="Sarate P."/>
            <person name="Gangsoo J."/>
            <person name="Sialana F."/>
            <person name="Bilban M."/>
            <person name="Lubec G."/>
        </authorList>
    </citation>
    <scope>NUCLEOTIDE SEQUENCE</scope>
    <source>
        <tissue evidence="2">Skin</tissue>
    </source>
</reference>
<evidence type="ECO:0000313" key="2">
    <source>
        <dbReference type="EMBL" id="CEK57075.1"/>
    </source>
</evidence>
<proteinExistence type="predicted"/>
<evidence type="ECO:0000256" key="1">
    <source>
        <dbReference type="SAM" id="MobiDB-lite"/>
    </source>
</evidence>
<feature type="compositionally biased region" description="Polar residues" evidence="1">
    <location>
        <begin position="98"/>
        <end position="109"/>
    </location>
</feature>
<feature type="non-terminal residue" evidence="2">
    <location>
        <position position="1"/>
    </location>
</feature>
<organism evidence="2">
    <name type="scientific">Arion vulgaris</name>
    <dbReference type="NCBI Taxonomy" id="1028688"/>
    <lineage>
        <taxon>Eukaryota</taxon>
        <taxon>Metazoa</taxon>
        <taxon>Spiralia</taxon>
        <taxon>Lophotrochozoa</taxon>
        <taxon>Mollusca</taxon>
        <taxon>Gastropoda</taxon>
        <taxon>Heterobranchia</taxon>
        <taxon>Euthyneura</taxon>
        <taxon>Panpulmonata</taxon>
        <taxon>Eupulmonata</taxon>
        <taxon>Stylommatophora</taxon>
        <taxon>Helicina</taxon>
        <taxon>Arionoidea</taxon>
        <taxon>Arionidae</taxon>
        <taxon>Arion</taxon>
    </lineage>
</organism>
<protein>
    <submittedName>
        <fullName evidence="2">Uncharacterized protein</fullName>
    </submittedName>
</protein>